<dbReference type="EMBL" id="QHCT01000005">
    <property type="protein sequence ID" value="RHX87174.1"/>
    <property type="molecule type" value="Genomic_DNA"/>
</dbReference>
<comment type="caution">
    <text evidence="1">The sequence shown here is derived from an EMBL/GenBank/DDBJ whole genome shotgun (WGS) entry which is preliminary data.</text>
</comment>
<accession>A0A396Z0K4</accession>
<reference evidence="2" key="1">
    <citation type="submission" date="2018-05" db="EMBL/GenBank/DDBJ databases">
        <title>Leptospira yasudae sp. nov. and Leptospira stimsonii sp. nov., two pathogenic species of the genus Leptospira isolated from environmental sources.</title>
        <authorList>
            <person name="Casanovas-Massana A."/>
            <person name="Hamond C."/>
            <person name="Santos L.A."/>
            <person name="Hacker K.P."/>
            <person name="Balassiano I."/>
            <person name="Medeiros M.A."/>
            <person name="Reis M.G."/>
            <person name="Ko A.I."/>
            <person name="Wunder E.A."/>
        </authorList>
    </citation>
    <scope>NUCLEOTIDE SEQUENCE [LARGE SCALE GENOMIC DNA]</scope>
    <source>
        <strain evidence="2">Yale</strain>
    </source>
</reference>
<proteinExistence type="predicted"/>
<organism evidence="1 2">
    <name type="scientific">Leptospira stimsonii</name>
    <dbReference type="NCBI Taxonomy" id="2202203"/>
    <lineage>
        <taxon>Bacteria</taxon>
        <taxon>Pseudomonadati</taxon>
        <taxon>Spirochaetota</taxon>
        <taxon>Spirochaetia</taxon>
        <taxon>Leptospirales</taxon>
        <taxon>Leptospiraceae</taxon>
        <taxon>Leptospira</taxon>
    </lineage>
</organism>
<sequence>MRRFVNPIPVFFRNSNCFKSTFSKNSSKKNRISPFENVFLKKCEFLLFQFFLILRRIGPCAGILRVSRNSFREIGRHNHKREEDNLKNHQGIP</sequence>
<dbReference type="Proteomes" id="UP000265798">
    <property type="component" value="Unassembled WGS sequence"/>
</dbReference>
<name>A0A396Z0K4_9LEPT</name>
<evidence type="ECO:0000313" key="1">
    <source>
        <dbReference type="EMBL" id="RHX87174.1"/>
    </source>
</evidence>
<protein>
    <submittedName>
        <fullName evidence="1">Uncharacterized protein</fullName>
    </submittedName>
</protein>
<evidence type="ECO:0000313" key="2">
    <source>
        <dbReference type="Proteomes" id="UP000265798"/>
    </source>
</evidence>
<gene>
    <name evidence="1" type="ORF">DLM75_16810</name>
</gene>
<dbReference type="AlphaFoldDB" id="A0A396Z0K4"/>